<gene>
    <name evidence="7" type="ORF">Esi_0136_0074</name>
</gene>
<feature type="repeat" description="ARM" evidence="5">
    <location>
        <begin position="368"/>
        <end position="410"/>
    </location>
</feature>
<dbReference type="eggNOG" id="KOG0166">
    <property type="taxonomic scope" value="Eukaryota"/>
</dbReference>
<proteinExistence type="inferred from homology"/>
<name>D7FJT8_ECTSI</name>
<organism evidence="7 8">
    <name type="scientific">Ectocarpus siliculosus</name>
    <name type="common">Brown alga</name>
    <name type="synonym">Conferva siliculosa</name>
    <dbReference type="NCBI Taxonomy" id="2880"/>
    <lineage>
        <taxon>Eukaryota</taxon>
        <taxon>Sar</taxon>
        <taxon>Stramenopiles</taxon>
        <taxon>Ochrophyta</taxon>
        <taxon>PX clade</taxon>
        <taxon>Phaeophyceae</taxon>
        <taxon>Ectocarpales</taxon>
        <taxon>Ectocarpaceae</taxon>
        <taxon>Ectocarpus</taxon>
    </lineage>
</organism>
<dbReference type="Gene3D" id="1.25.10.10">
    <property type="entry name" value="Leucine-rich Repeat Variant"/>
    <property type="match status" value="3"/>
</dbReference>
<keyword evidence="2" id="KW-0813">Transport</keyword>
<dbReference type="InterPro" id="IPR016024">
    <property type="entry name" value="ARM-type_fold"/>
</dbReference>
<dbReference type="Proteomes" id="UP000002630">
    <property type="component" value="Linkage Group LG16"/>
</dbReference>
<dbReference type="SUPFAM" id="SSF48371">
    <property type="entry name" value="ARM repeat"/>
    <property type="match status" value="2"/>
</dbReference>
<evidence type="ECO:0000256" key="3">
    <source>
        <dbReference type="ARBA" id="ARBA00022927"/>
    </source>
</evidence>
<keyword evidence="8" id="KW-1185">Reference proteome</keyword>
<dbReference type="OrthoDB" id="26248at2759"/>
<accession>D7FJT8</accession>
<dbReference type="STRING" id="2880.D7FJT8"/>
<dbReference type="GO" id="GO:0015031">
    <property type="term" value="P:protein transport"/>
    <property type="evidence" value="ECO:0007669"/>
    <property type="project" value="UniProtKB-KW"/>
</dbReference>
<dbReference type="Pfam" id="PF00514">
    <property type="entry name" value="Arm"/>
    <property type="match status" value="5"/>
</dbReference>
<evidence type="ECO:0000256" key="1">
    <source>
        <dbReference type="ARBA" id="ARBA00010394"/>
    </source>
</evidence>
<evidence type="ECO:0000256" key="6">
    <source>
        <dbReference type="SAM" id="MobiDB-lite"/>
    </source>
</evidence>
<dbReference type="InterPro" id="IPR021133">
    <property type="entry name" value="HEAT_type_2"/>
</dbReference>
<dbReference type="EMBL" id="FN649741">
    <property type="protein sequence ID" value="CBJ29190.1"/>
    <property type="molecule type" value="Genomic_DNA"/>
</dbReference>
<dbReference type="EMBL" id="FN647972">
    <property type="protein sequence ID" value="CBJ29190.1"/>
    <property type="molecule type" value="Genomic_DNA"/>
</dbReference>
<protein>
    <submittedName>
        <fullName evidence="7">Importin alpha-like protein</fullName>
    </submittedName>
</protein>
<reference evidence="7 8" key="1">
    <citation type="journal article" date="2010" name="Nature">
        <title>The Ectocarpus genome and the independent evolution of multicellularity in brown algae.</title>
        <authorList>
            <person name="Cock J.M."/>
            <person name="Sterck L."/>
            <person name="Rouze P."/>
            <person name="Scornet D."/>
            <person name="Allen A.E."/>
            <person name="Amoutzias G."/>
            <person name="Anthouard V."/>
            <person name="Artiguenave F."/>
            <person name="Aury J.M."/>
            <person name="Badger J.H."/>
            <person name="Beszteri B."/>
            <person name="Billiau K."/>
            <person name="Bonnet E."/>
            <person name="Bothwell J.H."/>
            <person name="Bowler C."/>
            <person name="Boyen C."/>
            <person name="Brownlee C."/>
            <person name="Carrano C.J."/>
            <person name="Charrier B."/>
            <person name="Cho G.Y."/>
            <person name="Coelho S.M."/>
            <person name="Collen J."/>
            <person name="Corre E."/>
            <person name="Da Silva C."/>
            <person name="Delage L."/>
            <person name="Delaroque N."/>
            <person name="Dittami S.M."/>
            <person name="Doulbeau S."/>
            <person name="Elias M."/>
            <person name="Farnham G."/>
            <person name="Gachon C.M."/>
            <person name="Gschloessl B."/>
            <person name="Heesch S."/>
            <person name="Jabbari K."/>
            <person name="Jubin C."/>
            <person name="Kawai H."/>
            <person name="Kimura K."/>
            <person name="Kloareg B."/>
            <person name="Kupper F.C."/>
            <person name="Lang D."/>
            <person name="Le Bail A."/>
            <person name="Leblanc C."/>
            <person name="Lerouge P."/>
            <person name="Lohr M."/>
            <person name="Lopez P.J."/>
            <person name="Martens C."/>
            <person name="Maumus F."/>
            <person name="Michel G."/>
            <person name="Miranda-Saavedra D."/>
            <person name="Morales J."/>
            <person name="Moreau H."/>
            <person name="Motomura T."/>
            <person name="Nagasato C."/>
            <person name="Napoli C.A."/>
            <person name="Nelson D.R."/>
            <person name="Nyvall-Collen P."/>
            <person name="Peters A.F."/>
            <person name="Pommier C."/>
            <person name="Potin P."/>
            <person name="Poulain J."/>
            <person name="Quesneville H."/>
            <person name="Read B."/>
            <person name="Rensing S.A."/>
            <person name="Ritter A."/>
            <person name="Rousvoal S."/>
            <person name="Samanta M."/>
            <person name="Samson G."/>
            <person name="Schroeder D.C."/>
            <person name="Segurens B."/>
            <person name="Strittmatter M."/>
            <person name="Tonon T."/>
            <person name="Tregear J.W."/>
            <person name="Valentin K."/>
            <person name="von Dassow P."/>
            <person name="Yamagishi T."/>
            <person name="Van de Peer Y."/>
            <person name="Wincker P."/>
        </authorList>
    </citation>
    <scope>NUCLEOTIDE SEQUENCE [LARGE SCALE GENOMIC DNA]</scope>
    <source>
        <strain evidence="8">Ec32 / CCAP1310/4</strain>
    </source>
</reference>
<evidence type="ECO:0000256" key="2">
    <source>
        <dbReference type="ARBA" id="ARBA00022448"/>
    </source>
</evidence>
<sequence length="997" mass="111485">MSVEERGWDGEARQYVPRWRVGGLGLLGGGDCDEEGKDERKQGVRRTTTLPSLPGGWQEWQDGKGSTTWHDPRSAAPAPATTRPERPEEGLESCRRILQTSLSSLVPSIGSSTSFHEFYERCDSDSSCGSGTERMFKSVMDEALGAQTWQALPQPAVHDALERTTELSQSVLELFSWEEERPGEGLENYRRILQTSLSSLVSSISSRTSFHEFYERCGSDSSFGQESERLLKSAVHEALELHTSQSPPKTTMHEALESTRNFTPSWREFISVANKEMEEAKRDRDAKVAHQIQGGRTAKETELLRPHVQLDTATAVRQILSTERHPSVHVPNLVQLVQHEDNPALQFESVKVLATISRSQPNVVVNNGAIPVLLRLFANANDNIREEAVRALGYIAEDSPRSRDLVLHQGSLDPLLQLLMDRPKLTILRNATWMLSNLCRGKPPPRFEQVRPALPALARLLHSVDEEVLRNTCTALRRVCISRWNNNSTQPSKHLRVQAVIEAGVCQRLVRLISHDSPTTVKIKSLRAISTIASSSDRHKQELVNSNVLPRLRDLLSSSHQMLREKTCQVICRITTGSKEQTQAVIEAGIILAVIHILPSTRNLLVGSHIQTMFSRAIVVGRPEEMMEWIPPLVDLLGIGNFQNIPLALWVFKQIAKVVPDSHGWQRLQHLLSSSDTEVCEKACRVIHRITSGNKEQARAAIEAGIIPVLIQLLPNANPYIRSDAASAISNITELGEPEEVRRWIPLLLGLLEDCNIQSVVGVSKILDHILQVDPDSDAWRRLLDLLSSSDAEVREKTCRVIHKITEGNKEQTRAIIDAGVVPVLIQLLPNVKYYIRWVLPLVVDPPQDAASVILSATEEGKPEEVRGWIPPLVSLLENDNMTFILNVLEILEKVLERGDTEAKAQGQETNQTATCVVECGGWERVAECFHLNFNLFDDHARGKVRAKVRRRLARVFLQPNLTGFSPRAAIWISCVEWPTVQGVWSVTARVVWTQIG</sequence>
<evidence type="ECO:0000256" key="5">
    <source>
        <dbReference type="PROSITE-ProRule" id="PRU00259"/>
    </source>
</evidence>
<feature type="repeat" description="ARM" evidence="5">
    <location>
        <begin position="410"/>
        <end position="438"/>
    </location>
</feature>
<feature type="region of interest" description="Disordered" evidence="6">
    <location>
        <begin position="22"/>
        <end position="90"/>
    </location>
</feature>
<evidence type="ECO:0000313" key="7">
    <source>
        <dbReference type="EMBL" id="CBJ29190.1"/>
    </source>
</evidence>
<dbReference type="PANTHER" id="PTHR23316">
    <property type="entry name" value="IMPORTIN ALPHA"/>
    <property type="match status" value="1"/>
</dbReference>
<evidence type="ECO:0000256" key="4">
    <source>
        <dbReference type="PROSITE-ProRule" id="PRU00103"/>
    </source>
</evidence>
<comment type="similarity">
    <text evidence="1">Belongs to the importin alpha family.</text>
</comment>
<evidence type="ECO:0000313" key="8">
    <source>
        <dbReference type="Proteomes" id="UP000002630"/>
    </source>
</evidence>
<feature type="repeat" description="HEAT" evidence="4">
    <location>
        <begin position="706"/>
        <end position="743"/>
    </location>
</feature>
<dbReference type="InParanoid" id="D7FJT8"/>
<dbReference type="InterPro" id="IPR000225">
    <property type="entry name" value="Armadillo"/>
</dbReference>
<dbReference type="PROSITE" id="PS50077">
    <property type="entry name" value="HEAT_REPEAT"/>
    <property type="match status" value="1"/>
</dbReference>
<dbReference type="AlphaFoldDB" id="D7FJT8"/>
<dbReference type="PROSITE" id="PS50176">
    <property type="entry name" value="ARM_REPEAT"/>
    <property type="match status" value="3"/>
</dbReference>
<dbReference type="InterPro" id="IPR011989">
    <property type="entry name" value="ARM-like"/>
</dbReference>
<keyword evidence="3" id="KW-0653">Protein transport</keyword>
<dbReference type="SMART" id="SM00185">
    <property type="entry name" value="ARM"/>
    <property type="match status" value="9"/>
</dbReference>
<feature type="repeat" description="ARM" evidence="5">
    <location>
        <begin position="705"/>
        <end position="733"/>
    </location>
</feature>